<dbReference type="AlphaFoldDB" id="A0A9W6KU72"/>
<evidence type="ECO:0000256" key="5">
    <source>
        <dbReference type="RuleBase" id="RU003476"/>
    </source>
</evidence>
<dbReference type="PROSITE" id="PS51462">
    <property type="entry name" value="NUDIX"/>
    <property type="match status" value="1"/>
</dbReference>
<proteinExistence type="inferred from homology"/>
<sequence length="166" mass="18337">MTAEDQPTHRPAARIVCLDAAERVLLLHWKDPGDDSWLWEPPGGGIDPGETPFDTARRELAEETGLDPAAVLDRHVDVDRDMYWENRHKVGPEQFFLARFAADWPPLGQTALLPDEVDNLHGHAWVDAAGLDALEGRLEPPQLRAVIAALTAPDGPGPWSRFSAEI</sequence>
<comment type="cofactor">
    <cofactor evidence="1">
        <name>Mg(2+)</name>
        <dbReference type="ChEBI" id="CHEBI:18420"/>
    </cofactor>
</comment>
<dbReference type="PANTHER" id="PTHR43046">
    <property type="entry name" value="GDP-MANNOSE MANNOSYL HYDROLASE"/>
    <property type="match status" value="1"/>
</dbReference>
<protein>
    <recommendedName>
        <fullName evidence="6">Nudix hydrolase domain-containing protein</fullName>
    </recommendedName>
</protein>
<accession>A0A9W6KU72</accession>
<evidence type="ECO:0000313" key="8">
    <source>
        <dbReference type="Proteomes" id="UP001143480"/>
    </source>
</evidence>
<dbReference type="PANTHER" id="PTHR43046:SF12">
    <property type="entry name" value="GDP-MANNOSE MANNOSYL HYDROLASE"/>
    <property type="match status" value="1"/>
</dbReference>
<keyword evidence="3 5" id="KW-0378">Hydrolase</keyword>
<dbReference type="Gene3D" id="3.90.79.10">
    <property type="entry name" value="Nucleoside Triphosphate Pyrophosphohydrolase"/>
    <property type="match status" value="1"/>
</dbReference>
<dbReference type="InterPro" id="IPR000086">
    <property type="entry name" value="NUDIX_hydrolase_dom"/>
</dbReference>
<comment type="similarity">
    <text evidence="2 5">Belongs to the Nudix hydrolase family.</text>
</comment>
<keyword evidence="4" id="KW-0460">Magnesium</keyword>
<dbReference type="Pfam" id="PF00293">
    <property type="entry name" value="NUDIX"/>
    <property type="match status" value="1"/>
</dbReference>
<comment type="caution">
    <text evidence="7">The sequence shown here is derived from an EMBL/GenBank/DDBJ whole genome shotgun (WGS) entry which is preliminary data.</text>
</comment>
<dbReference type="RefSeq" id="WP_261959393.1">
    <property type="nucleotide sequence ID" value="NZ_BAAAXA010000001.1"/>
</dbReference>
<dbReference type="GO" id="GO:0016787">
    <property type="term" value="F:hydrolase activity"/>
    <property type="evidence" value="ECO:0007669"/>
    <property type="project" value="UniProtKB-KW"/>
</dbReference>
<evidence type="ECO:0000259" key="6">
    <source>
        <dbReference type="PROSITE" id="PS51462"/>
    </source>
</evidence>
<evidence type="ECO:0000256" key="3">
    <source>
        <dbReference type="ARBA" id="ARBA00022801"/>
    </source>
</evidence>
<dbReference type="InterPro" id="IPR015797">
    <property type="entry name" value="NUDIX_hydrolase-like_dom_sf"/>
</dbReference>
<dbReference type="SUPFAM" id="SSF55811">
    <property type="entry name" value="Nudix"/>
    <property type="match status" value="1"/>
</dbReference>
<dbReference type="InterPro" id="IPR020084">
    <property type="entry name" value="NUDIX_hydrolase_CS"/>
</dbReference>
<gene>
    <name evidence="7" type="ORF">GCM10017581_072910</name>
</gene>
<feature type="domain" description="Nudix hydrolase" evidence="6">
    <location>
        <begin position="7"/>
        <end position="151"/>
    </location>
</feature>
<dbReference type="InterPro" id="IPR020476">
    <property type="entry name" value="Nudix_hydrolase"/>
</dbReference>
<evidence type="ECO:0000256" key="1">
    <source>
        <dbReference type="ARBA" id="ARBA00001946"/>
    </source>
</evidence>
<evidence type="ECO:0000256" key="4">
    <source>
        <dbReference type="ARBA" id="ARBA00022842"/>
    </source>
</evidence>
<organism evidence="7 8">
    <name type="scientific">Dactylosporangium matsuzakiense</name>
    <dbReference type="NCBI Taxonomy" id="53360"/>
    <lineage>
        <taxon>Bacteria</taxon>
        <taxon>Bacillati</taxon>
        <taxon>Actinomycetota</taxon>
        <taxon>Actinomycetes</taxon>
        <taxon>Micromonosporales</taxon>
        <taxon>Micromonosporaceae</taxon>
        <taxon>Dactylosporangium</taxon>
    </lineage>
</organism>
<dbReference type="Proteomes" id="UP001143480">
    <property type="component" value="Unassembled WGS sequence"/>
</dbReference>
<evidence type="ECO:0000313" key="7">
    <source>
        <dbReference type="EMBL" id="GLL05544.1"/>
    </source>
</evidence>
<dbReference type="PRINTS" id="PR00502">
    <property type="entry name" value="NUDIXFAMILY"/>
</dbReference>
<name>A0A9W6KU72_9ACTN</name>
<dbReference type="EMBL" id="BSFP01000059">
    <property type="protein sequence ID" value="GLL05544.1"/>
    <property type="molecule type" value="Genomic_DNA"/>
</dbReference>
<evidence type="ECO:0000256" key="2">
    <source>
        <dbReference type="ARBA" id="ARBA00005582"/>
    </source>
</evidence>
<reference evidence="7" key="2">
    <citation type="submission" date="2023-01" db="EMBL/GenBank/DDBJ databases">
        <authorList>
            <person name="Sun Q."/>
            <person name="Evtushenko L."/>
        </authorList>
    </citation>
    <scope>NUCLEOTIDE SEQUENCE</scope>
    <source>
        <strain evidence="7">VKM Ac-1321</strain>
    </source>
</reference>
<dbReference type="PROSITE" id="PS00893">
    <property type="entry name" value="NUDIX_BOX"/>
    <property type="match status" value="1"/>
</dbReference>
<keyword evidence="8" id="KW-1185">Reference proteome</keyword>
<reference evidence="7" key="1">
    <citation type="journal article" date="2014" name="Int. J. Syst. Evol. Microbiol.">
        <title>Complete genome sequence of Corynebacterium casei LMG S-19264T (=DSM 44701T), isolated from a smear-ripened cheese.</title>
        <authorList>
            <consortium name="US DOE Joint Genome Institute (JGI-PGF)"/>
            <person name="Walter F."/>
            <person name="Albersmeier A."/>
            <person name="Kalinowski J."/>
            <person name="Ruckert C."/>
        </authorList>
    </citation>
    <scope>NUCLEOTIDE SEQUENCE</scope>
    <source>
        <strain evidence="7">VKM Ac-1321</strain>
    </source>
</reference>